<proteinExistence type="predicted"/>
<keyword evidence="5 6" id="KW-0472">Membrane</keyword>
<dbReference type="PANTHER" id="PTHR36115:SF6">
    <property type="entry name" value="PROLINE-RICH ANTIGEN HOMOLOG"/>
    <property type="match status" value="1"/>
</dbReference>
<keyword evidence="9" id="KW-1185">Reference proteome</keyword>
<evidence type="ECO:0000256" key="6">
    <source>
        <dbReference type="SAM" id="Phobius"/>
    </source>
</evidence>
<dbReference type="Pfam" id="PF06271">
    <property type="entry name" value="RDD"/>
    <property type="match status" value="1"/>
</dbReference>
<evidence type="ECO:0000256" key="5">
    <source>
        <dbReference type="ARBA" id="ARBA00023136"/>
    </source>
</evidence>
<dbReference type="Proteomes" id="UP000477750">
    <property type="component" value="Unassembled WGS sequence"/>
</dbReference>
<keyword evidence="3 6" id="KW-0812">Transmembrane</keyword>
<feature type="transmembrane region" description="Helical" evidence="6">
    <location>
        <begin position="86"/>
        <end position="111"/>
    </location>
</feature>
<evidence type="ECO:0000313" key="9">
    <source>
        <dbReference type="Proteomes" id="UP000477750"/>
    </source>
</evidence>
<accession>A0A6L5G2G1</accession>
<comment type="caution">
    <text evidence="8">The sequence shown here is derived from an EMBL/GenBank/DDBJ whole genome shotgun (WGS) entry which is preliminary data.</text>
</comment>
<dbReference type="GO" id="GO:0005886">
    <property type="term" value="C:plasma membrane"/>
    <property type="evidence" value="ECO:0007669"/>
    <property type="project" value="UniProtKB-SubCell"/>
</dbReference>
<keyword evidence="4 6" id="KW-1133">Transmembrane helix</keyword>
<evidence type="ECO:0000259" key="7">
    <source>
        <dbReference type="Pfam" id="PF06271"/>
    </source>
</evidence>
<sequence>MRACSQPIEFTAHEGEDGASANAPYTRAMTSDRRANTPEATGSGQDLAPLSARFVALVIDWSACVLLAYGLQWAGVLGPDPFGLNLAIALLFLVYYACCLAAGTQSLGMALMRIACVSARDGGRLGPVPSLVRAVLLSLMVPALTAFFHPYNRGLHDLAARSVMLRVPGK</sequence>
<feature type="domain" description="RDD" evidence="7">
    <location>
        <begin position="48"/>
        <end position="160"/>
    </location>
</feature>
<evidence type="ECO:0000256" key="2">
    <source>
        <dbReference type="ARBA" id="ARBA00022475"/>
    </source>
</evidence>
<comment type="subcellular location">
    <subcellularLocation>
        <location evidence="1">Cell membrane</location>
        <topology evidence="1">Multi-pass membrane protein</topology>
    </subcellularLocation>
</comment>
<evidence type="ECO:0000256" key="1">
    <source>
        <dbReference type="ARBA" id="ARBA00004651"/>
    </source>
</evidence>
<feature type="transmembrane region" description="Helical" evidence="6">
    <location>
        <begin position="131"/>
        <end position="151"/>
    </location>
</feature>
<feature type="transmembrane region" description="Helical" evidence="6">
    <location>
        <begin position="54"/>
        <end position="74"/>
    </location>
</feature>
<dbReference type="PANTHER" id="PTHR36115">
    <property type="entry name" value="PROLINE-RICH ANTIGEN HOMOLOG-RELATED"/>
    <property type="match status" value="1"/>
</dbReference>
<dbReference type="InterPro" id="IPR051791">
    <property type="entry name" value="Pra-immunoreactive"/>
</dbReference>
<gene>
    <name evidence="8" type="ORF">GFD30_01940</name>
</gene>
<dbReference type="AlphaFoldDB" id="A0A6L5G2G1"/>
<organism evidence="8 9">
    <name type="scientific">Glycomyces albidus</name>
    <dbReference type="NCBI Taxonomy" id="2656774"/>
    <lineage>
        <taxon>Bacteria</taxon>
        <taxon>Bacillati</taxon>
        <taxon>Actinomycetota</taxon>
        <taxon>Actinomycetes</taxon>
        <taxon>Glycomycetales</taxon>
        <taxon>Glycomycetaceae</taxon>
        <taxon>Glycomyces</taxon>
    </lineage>
</organism>
<keyword evidence="2" id="KW-1003">Cell membrane</keyword>
<evidence type="ECO:0000313" key="8">
    <source>
        <dbReference type="EMBL" id="MQM24346.1"/>
    </source>
</evidence>
<reference evidence="8 9" key="1">
    <citation type="submission" date="2019-10" db="EMBL/GenBank/DDBJ databases">
        <title>Glycomyces albidus sp. nov., a novel actinomycete isolated from rhizosphere soil of wheat (Triticum aestivum L.).</title>
        <authorList>
            <person name="Qian L."/>
        </authorList>
    </citation>
    <scope>NUCLEOTIDE SEQUENCE [LARGE SCALE GENOMIC DNA]</scope>
    <source>
        <strain evidence="8 9">NEAU-7082</strain>
    </source>
</reference>
<dbReference type="EMBL" id="WIAO01000002">
    <property type="protein sequence ID" value="MQM24346.1"/>
    <property type="molecule type" value="Genomic_DNA"/>
</dbReference>
<dbReference type="InterPro" id="IPR010432">
    <property type="entry name" value="RDD"/>
</dbReference>
<evidence type="ECO:0000256" key="4">
    <source>
        <dbReference type="ARBA" id="ARBA00022989"/>
    </source>
</evidence>
<evidence type="ECO:0000256" key="3">
    <source>
        <dbReference type="ARBA" id="ARBA00022692"/>
    </source>
</evidence>
<protein>
    <submittedName>
        <fullName evidence="8">RDD family protein</fullName>
    </submittedName>
</protein>
<name>A0A6L5G2G1_9ACTN</name>